<dbReference type="SMART" id="SM00360">
    <property type="entry name" value="RRM"/>
    <property type="match status" value="1"/>
</dbReference>
<proteinExistence type="predicted"/>
<dbReference type="Pfam" id="PF00076">
    <property type="entry name" value="RRM_1"/>
    <property type="match status" value="1"/>
</dbReference>
<dbReference type="InterPro" id="IPR038192">
    <property type="entry name" value="CSTF_C_sf"/>
</dbReference>
<organism evidence="6 7">
    <name type="scientific">Cyclotella atomus</name>
    <dbReference type="NCBI Taxonomy" id="382360"/>
    <lineage>
        <taxon>Eukaryota</taxon>
        <taxon>Sar</taxon>
        <taxon>Stramenopiles</taxon>
        <taxon>Ochrophyta</taxon>
        <taxon>Bacillariophyta</taxon>
        <taxon>Coscinodiscophyceae</taxon>
        <taxon>Thalassiosirophycidae</taxon>
        <taxon>Stephanodiscales</taxon>
        <taxon>Stephanodiscaceae</taxon>
        <taxon>Cyclotella</taxon>
    </lineage>
</organism>
<comment type="subcellular location">
    <subcellularLocation>
        <location evidence="1">Nucleus</location>
    </subcellularLocation>
</comment>
<dbReference type="GO" id="GO:0003723">
    <property type="term" value="F:RNA binding"/>
    <property type="evidence" value="ECO:0007669"/>
    <property type="project" value="UniProtKB-UniRule"/>
</dbReference>
<evidence type="ECO:0000259" key="5">
    <source>
        <dbReference type="PROSITE" id="PS50102"/>
    </source>
</evidence>
<dbReference type="Gene3D" id="1.10.20.70">
    <property type="entry name" value="Transcription termination and cleavage factor, C-terminal domain"/>
    <property type="match status" value="1"/>
</dbReference>
<feature type="region of interest" description="Disordered" evidence="4">
    <location>
        <begin position="1"/>
        <end position="26"/>
    </location>
</feature>
<dbReference type="Gene3D" id="1.25.40.630">
    <property type="match status" value="1"/>
</dbReference>
<dbReference type="AlphaFoldDB" id="A0ABD3PTT2"/>
<evidence type="ECO:0000313" key="7">
    <source>
        <dbReference type="Proteomes" id="UP001530400"/>
    </source>
</evidence>
<dbReference type="EMBL" id="JALLPJ020000486">
    <property type="protein sequence ID" value="KAL3790771.1"/>
    <property type="molecule type" value="Genomic_DNA"/>
</dbReference>
<evidence type="ECO:0000256" key="4">
    <source>
        <dbReference type="SAM" id="MobiDB-lite"/>
    </source>
</evidence>
<dbReference type="Pfam" id="PF14327">
    <property type="entry name" value="CSTF2_hinge"/>
    <property type="match status" value="1"/>
</dbReference>
<feature type="region of interest" description="Disordered" evidence="4">
    <location>
        <begin position="255"/>
        <end position="315"/>
    </location>
</feature>
<keyword evidence="2" id="KW-0539">Nucleus</keyword>
<evidence type="ECO:0000313" key="6">
    <source>
        <dbReference type="EMBL" id="KAL3790771.1"/>
    </source>
</evidence>
<keyword evidence="3" id="KW-0694">RNA-binding</keyword>
<dbReference type="InterPro" id="IPR000504">
    <property type="entry name" value="RRM_dom"/>
</dbReference>
<feature type="compositionally biased region" description="Pro residues" evidence="4">
    <location>
        <begin position="7"/>
        <end position="19"/>
    </location>
</feature>
<dbReference type="Pfam" id="PF14304">
    <property type="entry name" value="CSTF_C"/>
    <property type="match status" value="1"/>
</dbReference>
<comment type="caution">
    <text evidence="6">The sequence shown here is derived from an EMBL/GenBank/DDBJ whole genome shotgun (WGS) entry which is preliminary data.</text>
</comment>
<keyword evidence="7" id="KW-1185">Reference proteome</keyword>
<feature type="domain" description="RRM" evidence="5">
    <location>
        <begin position="29"/>
        <end position="107"/>
    </location>
</feature>
<dbReference type="InterPro" id="IPR035979">
    <property type="entry name" value="RBD_domain_sf"/>
</dbReference>
<dbReference type="PROSITE" id="PS50102">
    <property type="entry name" value="RRM"/>
    <property type="match status" value="1"/>
</dbReference>
<accession>A0ABD3PTT2</accession>
<reference evidence="6 7" key="1">
    <citation type="submission" date="2024-10" db="EMBL/GenBank/DDBJ databases">
        <title>Updated reference genomes for cyclostephanoid diatoms.</title>
        <authorList>
            <person name="Roberts W.R."/>
            <person name="Alverson A.J."/>
        </authorList>
    </citation>
    <scope>NUCLEOTIDE SEQUENCE [LARGE SCALE GENOMIC DNA]</scope>
    <source>
        <strain evidence="6 7">AJA010-31</strain>
    </source>
</reference>
<dbReference type="Gene3D" id="3.30.70.330">
    <property type="match status" value="1"/>
</dbReference>
<evidence type="ECO:0000256" key="3">
    <source>
        <dbReference type="PROSITE-ProRule" id="PRU00176"/>
    </source>
</evidence>
<dbReference type="Proteomes" id="UP001530400">
    <property type="component" value="Unassembled WGS sequence"/>
</dbReference>
<evidence type="ECO:0000256" key="2">
    <source>
        <dbReference type="ARBA" id="ARBA00023242"/>
    </source>
</evidence>
<dbReference type="PANTHER" id="PTHR45735:SF2">
    <property type="entry name" value="CLEAVAGE STIMULATION FACTOR SUBUNIT 2"/>
    <property type="match status" value="1"/>
</dbReference>
<protein>
    <recommendedName>
        <fullName evidence="5">RRM domain-containing protein</fullName>
    </recommendedName>
</protein>
<feature type="compositionally biased region" description="Basic and acidic residues" evidence="4">
    <location>
        <begin position="272"/>
        <end position="287"/>
    </location>
</feature>
<dbReference type="PANTHER" id="PTHR45735">
    <property type="entry name" value="CLEAVAGE STIMULATION FACTOR SUBUNIT 2"/>
    <property type="match status" value="1"/>
</dbReference>
<evidence type="ECO:0000256" key="1">
    <source>
        <dbReference type="ARBA" id="ARBA00004123"/>
    </source>
</evidence>
<dbReference type="InterPro" id="IPR025742">
    <property type="entry name" value="CSTF2_hinge"/>
</dbReference>
<dbReference type="SUPFAM" id="SSF54928">
    <property type="entry name" value="RNA-binding domain, RBD"/>
    <property type="match status" value="1"/>
</dbReference>
<gene>
    <name evidence="6" type="ORF">ACHAWO_007688</name>
</gene>
<dbReference type="CDD" id="cd12398">
    <property type="entry name" value="RRM_CSTF2_RNA15_like"/>
    <property type="match status" value="1"/>
</dbReference>
<feature type="compositionally biased region" description="Pro residues" evidence="4">
    <location>
        <begin position="293"/>
        <end position="311"/>
    </location>
</feature>
<name>A0ABD3PTT2_9STRA</name>
<dbReference type="InterPro" id="IPR012677">
    <property type="entry name" value="Nucleotide-bd_a/b_plait_sf"/>
</dbReference>
<dbReference type="GO" id="GO:0005634">
    <property type="term" value="C:nucleus"/>
    <property type="evidence" value="ECO:0007669"/>
    <property type="project" value="UniProtKB-SubCell"/>
</dbReference>
<dbReference type="InterPro" id="IPR026896">
    <property type="entry name" value="CSTF_C"/>
</dbReference>
<sequence>MWAPNTSVPPPSFPPPTSTAPPTASGQKHDVFVGNLAFNTTEEQLYTAFSELGRIIKVRMVSDLETGKPRGFAFIEFEDPQAALSAIRNMNDYEINGRRIRVNFSNSSHLETLAGQLGMDLSQGQGDVKQEGLMVGGAVVPGAAIGTSAGAMAAGVPPPIIGAPGSKAVAAALRSWNKGEMYDVVAKLKEIADSNPDEARKLLAQHPQLPEAILYCMSELDMIKTPVPISSMSIPLPTPGMSAIPSDPRARLVMPPTQPPPAIPVTTLPSDPRARPADPRAAARDPRAAAAPSFPPPPMMQPPPQMPPPVAPAAAGLDPTLVQQVMALTPAQIAQLPPDKQQSIFALRQSITGMK</sequence>